<dbReference type="InterPro" id="IPR039422">
    <property type="entry name" value="MarR/SlyA-like"/>
</dbReference>
<evidence type="ECO:0000313" key="6">
    <source>
        <dbReference type="Proteomes" id="UP000502756"/>
    </source>
</evidence>
<dbReference type="SMART" id="SM00347">
    <property type="entry name" value="HTH_MARR"/>
    <property type="match status" value="1"/>
</dbReference>
<organism evidence="5 6">
    <name type="scientific">Spirosoma taeanense</name>
    <dbReference type="NCBI Taxonomy" id="2735870"/>
    <lineage>
        <taxon>Bacteria</taxon>
        <taxon>Pseudomonadati</taxon>
        <taxon>Bacteroidota</taxon>
        <taxon>Cytophagia</taxon>
        <taxon>Cytophagales</taxon>
        <taxon>Cytophagaceae</taxon>
        <taxon>Spirosoma</taxon>
    </lineage>
</organism>
<dbReference type="PROSITE" id="PS50995">
    <property type="entry name" value="HTH_MARR_2"/>
    <property type="match status" value="1"/>
</dbReference>
<keyword evidence="2" id="KW-0238">DNA-binding</keyword>
<dbReference type="KEGG" id="stae:HNV11_08835"/>
<dbReference type="GO" id="GO:0003677">
    <property type="term" value="F:DNA binding"/>
    <property type="evidence" value="ECO:0007669"/>
    <property type="project" value="UniProtKB-KW"/>
</dbReference>
<dbReference type="Proteomes" id="UP000502756">
    <property type="component" value="Chromosome"/>
</dbReference>
<reference evidence="5 6" key="1">
    <citation type="submission" date="2020-05" db="EMBL/GenBank/DDBJ databases">
        <title>Genome sequencing of Spirosoma sp. TS118.</title>
        <authorList>
            <person name="Lee J.-H."/>
            <person name="Jeong S."/>
            <person name="Zhao L."/>
            <person name="Jung J.-H."/>
            <person name="Kim M.-K."/>
            <person name="Lim S."/>
        </authorList>
    </citation>
    <scope>NUCLEOTIDE SEQUENCE [LARGE SCALE GENOMIC DNA]</scope>
    <source>
        <strain evidence="5 6">TS118</strain>
    </source>
</reference>
<dbReference type="Gene3D" id="1.10.10.10">
    <property type="entry name" value="Winged helix-like DNA-binding domain superfamily/Winged helix DNA-binding domain"/>
    <property type="match status" value="1"/>
</dbReference>
<evidence type="ECO:0000256" key="2">
    <source>
        <dbReference type="ARBA" id="ARBA00023125"/>
    </source>
</evidence>
<evidence type="ECO:0000313" key="5">
    <source>
        <dbReference type="EMBL" id="QJW89477.1"/>
    </source>
</evidence>
<dbReference type="SUPFAM" id="SSF46785">
    <property type="entry name" value="Winged helix' DNA-binding domain"/>
    <property type="match status" value="1"/>
</dbReference>
<dbReference type="AlphaFoldDB" id="A0A6M5Y4M0"/>
<keyword evidence="3" id="KW-0804">Transcription</keyword>
<name>A0A6M5Y4M0_9BACT</name>
<protein>
    <submittedName>
        <fullName evidence="5">MarR family transcriptional regulator</fullName>
    </submittedName>
</protein>
<dbReference type="Pfam" id="PF12802">
    <property type="entry name" value="MarR_2"/>
    <property type="match status" value="1"/>
</dbReference>
<evidence type="ECO:0000259" key="4">
    <source>
        <dbReference type="PROSITE" id="PS50995"/>
    </source>
</evidence>
<dbReference type="InterPro" id="IPR036388">
    <property type="entry name" value="WH-like_DNA-bd_sf"/>
</dbReference>
<dbReference type="InterPro" id="IPR000835">
    <property type="entry name" value="HTH_MarR-typ"/>
</dbReference>
<dbReference type="PANTHER" id="PTHR33164:SF64">
    <property type="entry name" value="TRANSCRIPTIONAL REGULATOR SLYA"/>
    <property type="match status" value="1"/>
</dbReference>
<sequence>MLNTIIFYVLDKTIKQYRQFAQANIDRAGIDITIDQWLVLNVIREAPALGQLEIGERVFKDQASVARIIELLVKKNLLVQTASQQDRRRVNRAITTQGQQLLEDVAPIITQNRSTALQGLSDSAIQQLRQTLETIFRNCQPTL</sequence>
<gene>
    <name evidence="5" type="ORF">HNV11_08835</name>
</gene>
<dbReference type="InterPro" id="IPR036390">
    <property type="entry name" value="WH_DNA-bd_sf"/>
</dbReference>
<evidence type="ECO:0000256" key="3">
    <source>
        <dbReference type="ARBA" id="ARBA00023163"/>
    </source>
</evidence>
<dbReference type="GO" id="GO:0006950">
    <property type="term" value="P:response to stress"/>
    <property type="evidence" value="ECO:0007669"/>
    <property type="project" value="TreeGrafter"/>
</dbReference>
<keyword evidence="6" id="KW-1185">Reference proteome</keyword>
<feature type="domain" description="HTH marR-type" evidence="4">
    <location>
        <begin position="3"/>
        <end position="137"/>
    </location>
</feature>
<dbReference type="EMBL" id="CP053435">
    <property type="protein sequence ID" value="QJW89477.1"/>
    <property type="molecule type" value="Genomic_DNA"/>
</dbReference>
<evidence type="ECO:0000256" key="1">
    <source>
        <dbReference type="ARBA" id="ARBA00023015"/>
    </source>
</evidence>
<dbReference type="PANTHER" id="PTHR33164">
    <property type="entry name" value="TRANSCRIPTIONAL REGULATOR, MARR FAMILY"/>
    <property type="match status" value="1"/>
</dbReference>
<dbReference type="RefSeq" id="WP_171739316.1">
    <property type="nucleotide sequence ID" value="NZ_CP053435.1"/>
</dbReference>
<accession>A0A6M5Y4M0</accession>
<proteinExistence type="predicted"/>
<dbReference type="GO" id="GO:0003700">
    <property type="term" value="F:DNA-binding transcription factor activity"/>
    <property type="evidence" value="ECO:0007669"/>
    <property type="project" value="InterPro"/>
</dbReference>
<keyword evidence="1" id="KW-0805">Transcription regulation</keyword>